<sequence length="253" mass="28719">MDLDLAEATSQKCIFLKLDFIKAYDRIDQVLLLDTLGAMGFGTQSMKLLKGLTCNGKDKLDERNFNEARNILTRFERASGTRLNINKTTIILLFRGDLPTWLTTTGCQVATAGKIFRYLGILEGTDVLDEEITRDVKLRKLEGGLGWPPLAHMAQAFFLRNITKLITGGEEDWIKIAKAIIHTAMQRSSHTAEVKWWSMEEVLLGITSFQTKISATLDRMLKIWYKMKKLKWLPMPGVHPLNATPKLDSFSLR</sequence>
<proteinExistence type="predicted"/>
<dbReference type="EMBL" id="JBJQOH010000001">
    <property type="protein sequence ID" value="KAL3700697.1"/>
    <property type="molecule type" value="Genomic_DNA"/>
</dbReference>
<organism evidence="1 2">
    <name type="scientific">Riccia sorocarpa</name>
    <dbReference type="NCBI Taxonomy" id="122646"/>
    <lineage>
        <taxon>Eukaryota</taxon>
        <taxon>Viridiplantae</taxon>
        <taxon>Streptophyta</taxon>
        <taxon>Embryophyta</taxon>
        <taxon>Marchantiophyta</taxon>
        <taxon>Marchantiopsida</taxon>
        <taxon>Marchantiidae</taxon>
        <taxon>Marchantiales</taxon>
        <taxon>Ricciaceae</taxon>
        <taxon>Riccia</taxon>
    </lineage>
</organism>
<evidence type="ECO:0000313" key="1">
    <source>
        <dbReference type="EMBL" id="KAL3700697.1"/>
    </source>
</evidence>
<accession>A0ABD3IAK4</accession>
<protein>
    <recommendedName>
        <fullName evidence="3">Reverse transcriptase domain-containing protein</fullName>
    </recommendedName>
</protein>
<dbReference type="AlphaFoldDB" id="A0ABD3IAK4"/>
<dbReference type="Proteomes" id="UP001633002">
    <property type="component" value="Unassembled WGS sequence"/>
</dbReference>
<keyword evidence="2" id="KW-1185">Reference proteome</keyword>
<evidence type="ECO:0008006" key="3">
    <source>
        <dbReference type="Google" id="ProtNLM"/>
    </source>
</evidence>
<evidence type="ECO:0000313" key="2">
    <source>
        <dbReference type="Proteomes" id="UP001633002"/>
    </source>
</evidence>
<reference evidence="1 2" key="1">
    <citation type="submission" date="2024-09" db="EMBL/GenBank/DDBJ databases">
        <title>Chromosome-scale assembly of Riccia sorocarpa.</title>
        <authorList>
            <person name="Paukszto L."/>
        </authorList>
    </citation>
    <scope>NUCLEOTIDE SEQUENCE [LARGE SCALE GENOMIC DNA]</scope>
    <source>
        <strain evidence="1">LP-2024</strain>
        <tissue evidence="1">Aerial parts of the thallus</tissue>
    </source>
</reference>
<name>A0ABD3IAK4_9MARC</name>
<gene>
    <name evidence="1" type="ORF">R1sor_018719</name>
</gene>
<comment type="caution">
    <text evidence="1">The sequence shown here is derived from an EMBL/GenBank/DDBJ whole genome shotgun (WGS) entry which is preliminary data.</text>
</comment>